<accession>A0ABV6DHD6</accession>
<keyword evidence="2" id="KW-1185">Reference proteome</keyword>
<gene>
    <name evidence="1" type="ORF">ACFFK0_06260</name>
</gene>
<protein>
    <submittedName>
        <fullName evidence="1">Uncharacterized protein</fullName>
    </submittedName>
</protein>
<organism evidence="1 2">
    <name type="scientific">Paenibacillus chartarius</name>
    <dbReference type="NCBI Taxonomy" id="747481"/>
    <lineage>
        <taxon>Bacteria</taxon>
        <taxon>Bacillati</taxon>
        <taxon>Bacillota</taxon>
        <taxon>Bacilli</taxon>
        <taxon>Bacillales</taxon>
        <taxon>Paenibacillaceae</taxon>
        <taxon>Paenibacillus</taxon>
    </lineage>
</organism>
<reference evidence="1 2" key="1">
    <citation type="submission" date="2024-09" db="EMBL/GenBank/DDBJ databases">
        <authorList>
            <person name="Sun Q."/>
            <person name="Mori K."/>
        </authorList>
    </citation>
    <scope>NUCLEOTIDE SEQUENCE [LARGE SCALE GENOMIC DNA]</scope>
    <source>
        <strain evidence="1 2">CCM 7759</strain>
    </source>
</reference>
<name>A0ABV6DHD6_9BACL</name>
<dbReference type="EMBL" id="JBHLWN010000025">
    <property type="protein sequence ID" value="MFC0212059.1"/>
    <property type="molecule type" value="Genomic_DNA"/>
</dbReference>
<evidence type="ECO:0000313" key="2">
    <source>
        <dbReference type="Proteomes" id="UP001589776"/>
    </source>
</evidence>
<comment type="caution">
    <text evidence="1">The sequence shown here is derived from an EMBL/GenBank/DDBJ whole genome shotgun (WGS) entry which is preliminary data.</text>
</comment>
<proteinExistence type="predicted"/>
<dbReference type="Proteomes" id="UP001589776">
    <property type="component" value="Unassembled WGS sequence"/>
</dbReference>
<evidence type="ECO:0000313" key="1">
    <source>
        <dbReference type="EMBL" id="MFC0212059.1"/>
    </source>
</evidence>
<dbReference type="InterPro" id="IPR024072">
    <property type="entry name" value="DHFR-like_dom_sf"/>
</dbReference>
<sequence>MTTIEGMSGYEKGKNVNRLSIDGYFAGSDAASLGTGWFIHDPKVDAAAHEIGGKMETVLLRGTTYRLFERFRVPALKDPHAQPHLKETAEELTQMTKVVFSRTIQESSWDNTEINRDHPIEVVRQMKD</sequence>
<dbReference type="Gene3D" id="3.40.430.10">
    <property type="entry name" value="Dihydrofolate Reductase, subunit A"/>
    <property type="match status" value="1"/>
</dbReference>
<dbReference type="RefSeq" id="WP_377469127.1">
    <property type="nucleotide sequence ID" value="NZ_JBHLWN010000025.1"/>
</dbReference>